<name>R0ICJ8_EXST2</name>
<dbReference type="InterPro" id="IPR001931">
    <property type="entry name" value="Ribosomal_eS21"/>
</dbReference>
<proteinExistence type="inferred from homology"/>
<dbReference type="Pfam" id="PF01249">
    <property type="entry name" value="Ribosomal_S21e"/>
    <property type="match status" value="1"/>
</dbReference>
<protein>
    <submittedName>
        <fullName evidence="4">Uncharacterized protein</fullName>
    </submittedName>
</protein>
<dbReference type="GO" id="GO:0003735">
    <property type="term" value="F:structural constituent of ribosome"/>
    <property type="evidence" value="ECO:0007669"/>
    <property type="project" value="InterPro"/>
</dbReference>
<reference evidence="4 5" key="2">
    <citation type="journal article" date="2013" name="PLoS Genet.">
        <title>Comparative genome structure, secondary metabolite, and effector coding capacity across Cochliobolus pathogens.</title>
        <authorList>
            <person name="Condon B.J."/>
            <person name="Leng Y."/>
            <person name="Wu D."/>
            <person name="Bushley K.E."/>
            <person name="Ohm R.A."/>
            <person name="Otillar R."/>
            <person name="Martin J."/>
            <person name="Schackwitz W."/>
            <person name="Grimwood J."/>
            <person name="MohdZainudin N."/>
            <person name="Xue C."/>
            <person name="Wang R."/>
            <person name="Manning V.A."/>
            <person name="Dhillon B."/>
            <person name="Tu Z.J."/>
            <person name="Steffenson B.J."/>
            <person name="Salamov A."/>
            <person name="Sun H."/>
            <person name="Lowry S."/>
            <person name="LaButti K."/>
            <person name="Han J."/>
            <person name="Copeland A."/>
            <person name="Lindquist E."/>
            <person name="Barry K."/>
            <person name="Schmutz J."/>
            <person name="Baker S.E."/>
            <person name="Ciuffetti L.M."/>
            <person name="Grigoriev I.V."/>
            <person name="Zhong S."/>
            <person name="Turgeon B.G."/>
        </authorList>
    </citation>
    <scope>NUCLEOTIDE SEQUENCE [LARGE SCALE GENOMIC DNA]</scope>
    <source>
        <strain evidence="5">28A</strain>
    </source>
</reference>
<keyword evidence="5" id="KW-1185">Reference proteome</keyword>
<evidence type="ECO:0000313" key="4">
    <source>
        <dbReference type="EMBL" id="EOA82926.1"/>
    </source>
</evidence>
<reference evidence="4 5" key="1">
    <citation type="journal article" date="2012" name="PLoS Pathog.">
        <title>Diverse lifestyles and strategies of plant pathogenesis encoded in the genomes of eighteen Dothideomycetes fungi.</title>
        <authorList>
            <person name="Ohm R.A."/>
            <person name="Feau N."/>
            <person name="Henrissat B."/>
            <person name="Schoch C.L."/>
            <person name="Horwitz B.A."/>
            <person name="Barry K.W."/>
            <person name="Condon B.J."/>
            <person name="Copeland A.C."/>
            <person name="Dhillon B."/>
            <person name="Glaser F."/>
            <person name="Hesse C.N."/>
            <person name="Kosti I."/>
            <person name="LaButti K."/>
            <person name="Lindquist E.A."/>
            <person name="Lucas S."/>
            <person name="Salamov A.A."/>
            <person name="Bradshaw R.E."/>
            <person name="Ciuffetti L."/>
            <person name="Hamelin R.C."/>
            <person name="Kema G.H.J."/>
            <person name="Lawrence C."/>
            <person name="Scott J.A."/>
            <person name="Spatafora J.W."/>
            <person name="Turgeon B.G."/>
            <person name="de Wit P.J.G.M."/>
            <person name="Zhong S."/>
            <person name="Goodwin S.B."/>
            <person name="Grigoriev I.V."/>
        </authorList>
    </citation>
    <scope>NUCLEOTIDE SEQUENCE [LARGE SCALE GENOMIC DNA]</scope>
    <source>
        <strain evidence="5">28A</strain>
    </source>
</reference>
<evidence type="ECO:0000313" key="5">
    <source>
        <dbReference type="Proteomes" id="UP000016935"/>
    </source>
</evidence>
<evidence type="ECO:0000256" key="2">
    <source>
        <dbReference type="ARBA" id="ARBA00022980"/>
    </source>
</evidence>
<dbReference type="OrthoDB" id="278325at2759"/>
<dbReference type="GeneID" id="19406249"/>
<dbReference type="STRING" id="671987.R0ICJ8"/>
<evidence type="ECO:0000256" key="3">
    <source>
        <dbReference type="ARBA" id="ARBA00023274"/>
    </source>
</evidence>
<dbReference type="AlphaFoldDB" id="R0ICJ8"/>
<dbReference type="GO" id="GO:1990904">
    <property type="term" value="C:ribonucleoprotein complex"/>
    <property type="evidence" value="ECO:0007669"/>
    <property type="project" value="UniProtKB-KW"/>
</dbReference>
<gene>
    <name evidence="4" type="ORF">SETTUDRAFT_96582</name>
</gene>
<dbReference type="GO" id="GO:0005840">
    <property type="term" value="C:ribosome"/>
    <property type="evidence" value="ECO:0007669"/>
    <property type="project" value="UniProtKB-KW"/>
</dbReference>
<dbReference type="GO" id="GO:0006412">
    <property type="term" value="P:translation"/>
    <property type="evidence" value="ECO:0007669"/>
    <property type="project" value="InterPro"/>
</dbReference>
<dbReference type="HOGENOM" id="CLU_2741657_0_0_1"/>
<sequence>MRPLAPVVIQYSGRNRRDPIANVTPEGRAIPGDNQSFALAGFVRAMGEADDSMNRLAQQSGYLEKVWSAVK</sequence>
<dbReference type="InterPro" id="IPR038579">
    <property type="entry name" value="Ribosomal_eS21_sf"/>
</dbReference>
<dbReference type="Proteomes" id="UP000016935">
    <property type="component" value="Unassembled WGS sequence"/>
</dbReference>
<evidence type="ECO:0000256" key="1">
    <source>
        <dbReference type="ARBA" id="ARBA00010228"/>
    </source>
</evidence>
<dbReference type="RefSeq" id="XP_008029911.1">
    <property type="nucleotide sequence ID" value="XM_008031720.1"/>
</dbReference>
<accession>R0ICJ8</accession>
<dbReference type="EMBL" id="KB908844">
    <property type="protein sequence ID" value="EOA82926.1"/>
    <property type="molecule type" value="Genomic_DNA"/>
</dbReference>
<comment type="similarity">
    <text evidence="1">Belongs to the eukaryotic ribosomal protein eS21 family.</text>
</comment>
<dbReference type="eggNOG" id="KOG3486">
    <property type="taxonomic scope" value="Eukaryota"/>
</dbReference>
<dbReference type="Gene3D" id="3.30.1230.20">
    <property type="match status" value="1"/>
</dbReference>
<keyword evidence="3" id="KW-0687">Ribonucleoprotein</keyword>
<keyword evidence="2" id="KW-0689">Ribosomal protein</keyword>
<organism evidence="4 5">
    <name type="scientific">Exserohilum turcicum (strain 28A)</name>
    <name type="common">Northern leaf blight fungus</name>
    <name type="synonym">Setosphaeria turcica</name>
    <dbReference type="NCBI Taxonomy" id="671987"/>
    <lineage>
        <taxon>Eukaryota</taxon>
        <taxon>Fungi</taxon>
        <taxon>Dikarya</taxon>
        <taxon>Ascomycota</taxon>
        <taxon>Pezizomycotina</taxon>
        <taxon>Dothideomycetes</taxon>
        <taxon>Pleosporomycetidae</taxon>
        <taxon>Pleosporales</taxon>
        <taxon>Pleosporineae</taxon>
        <taxon>Pleosporaceae</taxon>
        <taxon>Exserohilum</taxon>
    </lineage>
</organism>